<dbReference type="STRING" id="554055.A0A2P6UZ09"/>
<name>A0A2P6UZ09_9CHLO</name>
<evidence type="ECO:0000256" key="2">
    <source>
        <dbReference type="ARBA" id="ARBA00023315"/>
    </source>
</evidence>
<dbReference type="PANTHER" id="PTHR30602:SF12">
    <property type="entry name" value="AMINO-ACID ACETYLTRANSFERASE NAGS1, CHLOROPLASTIC-RELATED"/>
    <property type="match status" value="1"/>
</dbReference>
<dbReference type="SUPFAM" id="SSF53633">
    <property type="entry name" value="Carbamate kinase-like"/>
    <property type="match status" value="1"/>
</dbReference>
<organism evidence="4 5">
    <name type="scientific">Micractinium conductrix</name>
    <dbReference type="NCBI Taxonomy" id="554055"/>
    <lineage>
        <taxon>Eukaryota</taxon>
        <taxon>Viridiplantae</taxon>
        <taxon>Chlorophyta</taxon>
        <taxon>core chlorophytes</taxon>
        <taxon>Trebouxiophyceae</taxon>
        <taxon>Chlorellales</taxon>
        <taxon>Chlorellaceae</taxon>
        <taxon>Chlorella clade</taxon>
        <taxon>Micractinium</taxon>
    </lineage>
</organism>
<proteinExistence type="predicted"/>
<keyword evidence="2" id="KW-0012">Acyltransferase</keyword>
<gene>
    <name evidence="4" type="ORF">C2E20_9243</name>
</gene>
<dbReference type="GO" id="GO:0005737">
    <property type="term" value="C:cytoplasm"/>
    <property type="evidence" value="ECO:0007669"/>
    <property type="project" value="InterPro"/>
</dbReference>
<dbReference type="GO" id="GO:0004042">
    <property type="term" value="F:L-glutamate N-acetyltransferase activity"/>
    <property type="evidence" value="ECO:0007669"/>
    <property type="project" value="InterPro"/>
</dbReference>
<dbReference type="Proteomes" id="UP000239649">
    <property type="component" value="Unassembled WGS sequence"/>
</dbReference>
<dbReference type="PANTHER" id="PTHR30602">
    <property type="entry name" value="AMINO-ACID ACETYLTRANSFERASE"/>
    <property type="match status" value="1"/>
</dbReference>
<keyword evidence="1" id="KW-0808">Transferase</keyword>
<dbReference type="EMBL" id="LHPF02000131">
    <property type="protein sequence ID" value="PSC67075.1"/>
    <property type="molecule type" value="Genomic_DNA"/>
</dbReference>
<reference evidence="4 5" key="1">
    <citation type="journal article" date="2018" name="Plant J.">
        <title>Genome sequences of Chlorella sorokiniana UTEX 1602 and Micractinium conductrix SAG 241.80: implications to maltose excretion by a green alga.</title>
        <authorList>
            <person name="Arriola M.B."/>
            <person name="Velmurugan N."/>
            <person name="Zhang Y."/>
            <person name="Plunkett M.H."/>
            <person name="Hondzo H."/>
            <person name="Barney B.M."/>
        </authorList>
    </citation>
    <scope>NUCLEOTIDE SEQUENCE [LARGE SCALE GENOMIC DNA]</scope>
    <source>
        <strain evidence="4 5">SAG 241.80</strain>
    </source>
</reference>
<feature type="non-terminal residue" evidence="4">
    <location>
        <position position="340"/>
    </location>
</feature>
<dbReference type="GO" id="GO:0006526">
    <property type="term" value="P:L-arginine biosynthetic process"/>
    <property type="evidence" value="ECO:0007669"/>
    <property type="project" value="InterPro"/>
</dbReference>
<evidence type="ECO:0000313" key="5">
    <source>
        <dbReference type="Proteomes" id="UP000239649"/>
    </source>
</evidence>
<comment type="caution">
    <text evidence="4">The sequence shown here is derived from an EMBL/GenBank/DDBJ whole genome shotgun (WGS) entry which is preliminary data.</text>
</comment>
<dbReference type="InterPro" id="IPR001048">
    <property type="entry name" value="Asp/Glu/Uridylate_kinase"/>
</dbReference>
<sequence>MRSPSGKRRAAASLLDQLAAIAAECDAAEELDKVDDSSDGAGTSAEAEAAAILTAHHGAHKEKVLALHVRNRQRIRRQGGKGGAEFDIGDAVLLKPASMGKVGTSTIQRKRLTCRVVGVAEQTGKYHLRCNTGLLKGTYGGGEVLRPAPAESAAELNFAADADSSEAPLVTLTAAAPSIPVVRRHARSEGGSFHFAPAVQVVNGNYVTAKRRGIVNGIDFGMMGQVRFVQRGAVEQQLAAGNLVLLTNIGVSSAGELLNCNSFDVATHAAVELQADKLLLLTGADVRELELPHYLPLDDAEAMITASVCGGDRGCIMSSLDALGHADAAAAAASMLSSGH</sequence>
<protein>
    <submittedName>
        <fullName evidence="4">Amino-acid acetyltransferase</fullName>
    </submittedName>
</protein>
<dbReference type="AlphaFoldDB" id="A0A2P6UZ09"/>
<evidence type="ECO:0000259" key="3">
    <source>
        <dbReference type="Pfam" id="PF00696"/>
    </source>
</evidence>
<dbReference type="InterPro" id="IPR036393">
    <property type="entry name" value="AceGlu_kinase-like_sf"/>
</dbReference>
<dbReference type="Gene3D" id="3.40.1160.10">
    <property type="entry name" value="Acetylglutamate kinase-like"/>
    <property type="match status" value="1"/>
</dbReference>
<evidence type="ECO:0000256" key="1">
    <source>
        <dbReference type="ARBA" id="ARBA00022679"/>
    </source>
</evidence>
<dbReference type="Pfam" id="PF00696">
    <property type="entry name" value="AA_kinase"/>
    <property type="match status" value="1"/>
</dbReference>
<keyword evidence="5" id="KW-1185">Reference proteome</keyword>
<evidence type="ECO:0000313" key="4">
    <source>
        <dbReference type="EMBL" id="PSC67075.1"/>
    </source>
</evidence>
<dbReference type="InterPro" id="IPR010167">
    <property type="entry name" value="NH2A_AcTrfase"/>
</dbReference>
<feature type="domain" description="Aspartate/glutamate/uridylate kinase" evidence="3">
    <location>
        <begin position="212"/>
        <end position="285"/>
    </location>
</feature>
<dbReference type="OrthoDB" id="438291at2759"/>
<accession>A0A2P6UZ09</accession>